<keyword evidence="4" id="KW-1185">Reference proteome</keyword>
<evidence type="ECO:0000259" key="2">
    <source>
        <dbReference type="PROSITE" id="PS50801"/>
    </source>
</evidence>
<proteinExistence type="predicted"/>
<accession>A0ABT6PV20</accession>
<protein>
    <submittedName>
        <fullName evidence="3">STAS domain-containing protein</fullName>
    </submittedName>
</protein>
<comment type="caution">
    <text evidence="3">The sequence shown here is derived from an EMBL/GenBank/DDBJ whole genome shotgun (WGS) entry which is preliminary data.</text>
</comment>
<dbReference type="CDD" id="cd07043">
    <property type="entry name" value="STAS_anti-anti-sigma_factors"/>
    <property type="match status" value="1"/>
</dbReference>
<dbReference type="PROSITE" id="PS50801">
    <property type="entry name" value="STAS"/>
    <property type="match status" value="1"/>
</dbReference>
<evidence type="ECO:0000313" key="4">
    <source>
        <dbReference type="Proteomes" id="UP001237595"/>
    </source>
</evidence>
<feature type="region of interest" description="Disordered" evidence="1">
    <location>
        <begin position="1"/>
        <end position="22"/>
    </location>
</feature>
<dbReference type="InterPro" id="IPR036513">
    <property type="entry name" value="STAS_dom_sf"/>
</dbReference>
<dbReference type="Pfam" id="PF01740">
    <property type="entry name" value="STAS"/>
    <property type="match status" value="1"/>
</dbReference>
<evidence type="ECO:0000313" key="3">
    <source>
        <dbReference type="EMBL" id="MDI2031843.1"/>
    </source>
</evidence>
<dbReference type="Gene3D" id="3.30.750.24">
    <property type="entry name" value="STAS domain"/>
    <property type="match status" value="1"/>
</dbReference>
<dbReference type="Proteomes" id="UP001237595">
    <property type="component" value="Unassembled WGS sequence"/>
</dbReference>
<dbReference type="SUPFAM" id="SSF52091">
    <property type="entry name" value="SpoIIaa-like"/>
    <property type="match status" value="1"/>
</dbReference>
<dbReference type="PANTHER" id="PTHR33495">
    <property type="entry name" value="ANTI-SIGMA FACTOR ANTAGONIST TM_1081-RELATED-RELATED"/>
    <property type="match status" value="1"/>
</dbReference>
<evidence type="ECO:0000256" key="1">
    <source>
        <dbReference type="SAM" id="MobiDB-lite"/>
    </source>
</evidence>
<dbReference type="EMBL" id="JASAOF010000021">
    <property type="protein sequence ID" value="MDI2031843.1"/>
    <property type="molecule type" value="Genomic_DNA"/>
</dbReference>
<feature type="domain" description="STAS" evidence="2">
    <location>
        <begin position="37"/>
        <end position="135"/>
    </location>
</feature>
<dbReference type="PANTHER" id="PTHR33495:SF2">
    <property type="entry name" value="ANTI-SIGMA FACTOR ANTAGONIST TM_1081-RELATED"/>
    <property type="match status" value="1"/>
</dbReference>
<dbReference type="InterPro" id="IPR002645">
    <property type="entry name" value="STAS_dom"/>
</dbReference>
<dbReference type="RefSeq" id="WP_281458104.1">
    <property type="nucleotide sequence ID" value="NZ_JASAOF010000021.1"/>
</dbReference>
<sequence length="135" mass="14237">MANADLPGPVPPQRGGSSPATGPVSGALRVRVFEPGEGVAVVQVDGELDLAARDLLTGPLAERLASAVTVLVLDLSRVTFINSDGVTALVEARRVAQQRRTELVLVSSGVVDRLLRLLDLTGRFSYAARQELPAR</sequence>
<organism evidence="3 4">
    <name type="scientific">Saccharopolyspora ipomoeae</name>
    <dbReference type="NCBI Taxonomy" id="3042027"/>
    <lineage>
        <taxon>Bacteria</taxon>
        <taxon>Bacillati</taxon>
        <taxon>Actinomycetota</taxon>
        <taxon>Actinomycetes</taxon>
        <taxon>Pseudonocardiales</taxon>
        <taxon>Pseudonocardiaceae</taxon>
        <taxon>Saccharopolyspora</taxon>
    </lineage>
</organism>
<name>A0ABT6PV20_9PSEU</name>
<reference evidence="3 4" key="1">
    <citation type="submission" date="2023-04" db="EMBL/GenBank/DDBJ databases">
        <title>Draft genome sequence of Saccharopolyspora sp. TS4A08 isolated from sweet potato rhizospheric soil.</title>
        <authorList>
            <person name="Suksaard P."/>
            <person name="Duangmal K."/>
        </authorList>
    </citation>
    <scope>NUCLEOTIDE SEQUENCE [LARGE SCALE GENOMIC DNA]</scope>
    <source>
        <strain evidence="3 4">TS4A08</strain>
    </source>
</reference>
<gene>
    <name evidence="3" type="ORF">QFW96_24670</name>
</gene>